<dbReference type="RefSeq" id="WP_154535231.1">
    <property type="nucleotide sequence ID" value="NZ_VUNG01000045.1"/>
</dbReference>
<reference evidence="2 3" key="1">
    <citation type="submission" date="2019-08" db="EMBL/GenBank/DDBJ databases">
        <title>In-depth cultivation of the pig gut microbiome towards novel bacterial diversity and tailored functional studies.</title>
        <authorList>
            <person name="Wylensek D."/>
            <person name="Hitch T.C.A."/>
            <person name="Clavel T."/>
        </authorList>
    </citation>
    <scope>NUCLEOTIDE SEQUENCE [LARGE SCALE GENOMIC DNA]</scope>
    <source>
        <strain evidence="2 3">LKV-178-WT-2A</strain>
    </source>
</reference>
<dbReference type="EMBL" id="VUNG01000045">
    <property type="protein sequence ID" value="MST85644.1"/>
    <property type="molecule type" value="Genomic_DNA"/>
</dbReference>
<evidence type="ECO:0000313" key="3">
    <source>
        <dbReference type="Proteomes" id="UP000438914"/>
    </source>
</evidence>
<accession>A0A7K0KIF6</accession>
<keyword evidence="3" id="KW-1185">Reference proteome</keyword>
<feature type="chain" id="PRO_5029786871" evidence="1">
    <location>
        <begin position="20"/>
        <end position="350"/>
    </location>
</feature>
<gene>
    <name evidence="2" type="ORF">FYJ73_13395</name>
</gene>
<feature type="signal peptide" evidence="1">
    <location>
        <begin position="1"/>
        <end position="19"/>
    </location>
</feature>
<name>A0A7K0KIF6_9BACT</name>
<evidence type="ECO:0000256" key="1">
    <source>
        <dbReference type="SAM" id="SignalP"/>
    </source>
</evidence>
<comment type="caution">
    <text evidence="2">The sequence shown here is derived from an EMBL/GenBank/DDBJ whole genome shotgun (WGS) entry which is preliminary data.</text>
</comment>
<keyword evidence="1" id="KW-0732">Signal</keyword>
<dbReference type="PROSITE" id="PS51257">
    <property type="entry name" value="PROKAR_LIPOPROTEIN"/>
    <property type="match status" value="1"/>
</dbReference>
<dbReference type="AlphaFoldDB" id="A0A7K0KIF6"/>
<organism evidence="2 3">
    <name type="scientific">Hallella mizrahii</name>
    <dbReference type="NCBI Taxonomy" id="2606637"/>
    <lineage>
        <taxon>Bacteria</taxon>
        <taxon>Pseudomonadati</taxon>
        <taxon>Bacteroidota</taxon>
        <taxon>Bacteroidia</taxon>
        <taxon>Bacteroidales</taxon>
        <taxon>Prevotellaceae</taxon>
        <taxon>Hallella</taxon>
    </lineage>
</organism>
<dbReference type="InterPro" id="IPR032318">
    <property type="entry name" value="DUF4848"/>
</dbReference>
<proteinExistence type="predicted"/>
<sequence>MIKKLFMALLFVIMLAACENDEQLPFKTANSLPAVSTVMVSHGVIVNSQTRASNTMGQVALRFKDSESLRSYRQSLENKTEEEKIKSVEALGVSTLHEIALQADDELEEIGITAMSEKQFRNLYEKYKAKYNGILVSNPLDEYDLSLYVPDGDNIDSYIANTDGVYVVGNRVVKVDLGNDVSETIVNASKAFKSLNSKTFTNFSVFRPNKFTRVFLQASMSDIKVRVQMHCDKKMWYGWKNDPNRSYYLSTKLNNITYLAQDSFGHESTLNSLPMFVFDNSDKLKSGVDVILGKVNGQRITGTIYAWTDLTVEYDSNKNMIIEIENGMTHPKCLVEKAQVVNVDLSSANP</sequence>
<protein>
    <submittedName>
        <fullName evidence="2">DUF4848 domain-containing protein</fullName>
    </submittedName>
</protein>
<dbReference type="Proteomes" id="UP000438914">
    <property type="component" value="Unassembled WGS sequence"/>
</dbReference>
<evidence type="ECO:0000313" key="2">
    <source>
        <dbReference type="EMBL" id="MST85644.1"/>
    </source>
</evidence>
<dbReference type="Pfam" id="PF16140">
    <property type="entry name" value="DUF4848"/>
    <property type="match status" value="1"/>
</dbReference>